<proteinExistence type="inferred from homology"/>
<dbReference type="InterPro" id="IPR016024">
    <property type="entry name" value="ARM-type_fold"/>
</dbReference>
<comment type="subcellular location">
    <subcellularLocation>
        <location evidence="1">Cytoplasm</location>
    </subcellularLocation>
</comment>
<accession>A0A0V0J319</accession>
<comment type="similarity">
    <text evidence="2">Belongs to the PDCD4 family.</text>
</comment>
<dbReference type="Pfam" id="PF02847">
    <property type="entry name" value="MA3"/>
    <property type="match status" value="2"/>
</dbReference>
<organism evidence="8">
    <name type="scientific">Schistocephalus solidus</name>
    <name type="common">Tapeworm</name>
    <dbReference type="NCBI Taxonomy" id="70667"/>
    <lineage>
        <taxon>Eukaryota</taxon>
        <taxon>Metazoa</taxon>
        <taxon>Spiralia</taxon>
        <taxon>Lophotrochozoa</taxon>
        <taxon>Platyhelminthes</taxon>
        <taxon>Cestoda</taxon>
        <taxon>Eucestoda</taxon>
        <taxon>Diphyllobothriidea</taxon>
        <taxon>Diphyllobothriidae</taxon>
        <taxon>Schistocephalus</taxon>
    </lineage>
</organism>
<evidence type="ECO:0000256" key="5">
    <source>
        <dbReference type="ARBA" id="ARBA00023242"/>
    </source>
</evidence>
<feature type="region of interest" description="Disordered" evidence="6">
    <location>
        <begin position="320"/>
        <end position="340"/>
    </location>
</feature>
<dbReference type="PANTHER" id="PTHR12626">
    <property type="entry name" value="PROGRAMMED CELL DEATH 4"/>
    <property type="match status" value="1"/>
</dbReference>
<reference evidence="8" key="1">
    <citation type="submission" date="2016-01" db="EMBL/GenBank/DDBJ databases">
        <title>Reference transcriptome for the parasite Schistocephalus solidus: insights into the molecular evolution of parasitism.</title>
        <authorList>
            <person name="Hebert F.O."/>
            <person name="Grambauer S."/>
            <person name="Barber I."/>
            <person name="Landry C.R."/>
            <person name="Aubin-Horth N."/>
        </authorList>
    </citation>
    <scope>NUCLEOTIDE SEQUENCE</scope>
</reference>
<dbReference type="SUPFAM" id="SSF48371">
    <property type="entry name" value="ARM repeat"/>
    <property type="match status" value="2"/>
</dbReference>
<dbReference type="GO" id="GO:0005634">
    <property type="term" value="C:nucleus"/>
    <property type="evidence" value="ECO:0007669"/>
    <property type="project" value="TreeGrafter"/>
</dbReference>
<evidence type="ECO:0000313" key="8">
    <source>
        <dbReference type="EMBL" id="JAP59677.1"/>
    </source>
</evidence>
<evidence type="ECO:0000256" key="3">
    <source>
        <dbReference type="ARBA" id="ARBA00022490"/>
    </source>
</evidence>
<feature type="compositionally biased region" description="Low complexity" evidence="6">
    <location>
        <begin position="329"/>
        <end position="340"/>
    </location>
</feature>
<dbReference type="EMBL" id="GEEE01003548">
    <property type="protein sequence ID" value="JAP59677.1"/>
    <property type="molecule type" value="Transcribed_RNA"/>
</dbReference>
<dbReference type="SMART" id="SM00544">
    <property type="entry name" value="MA3"/>
    <property type="match status" value="2"/>
</dbReference>
<dbReference type="InterPro" id="IPR039778">
    <property type="entry name" value="PDCD4"/>
</dbReference>
<keyword evidence="4" id="KW-0677">Repeat</keyword>
<feature type="compositionally biased region" description="Acidic residues" evidence="6">
    <location>
        <begin position="12"/>
        <end position="25"/>
    </location>
</feature>
<feature type="domain" description="MI" evidence="7">
    <location>
        <begin position="157"/>
        <end position="279"/>
    </location>
</feature>
<dbReference type="GO" id="GO:0045892">
    <property type="term" value="P:negative regulation of DNA-templated transcription"/>
    <property type="evidence" value="ECO:0007669"/>
    <property type="project" value="InterPro"/>
</dbReference>
<evidence type="ECO:0000259" key="7">
    <source>
        <dbReference type="PROSITE" id="PS51366"/>
    </source>
</evidence>
<keyword evidence="5" id="KW-0539">Nucleus</keyword>
<dbReference type="PANTHER" id="PTHR12626:SF0">
    <property type="entry name" value="PROGRAMMED CELL DEATH PROTEIN 4"/>
    <property type="match status" value="1"/>
</dbReference>
<feature type="region of interest" description="Disordered" evidence="6">
    <location>
        <begin position="87"/>
        <end position="108"/>
    </location>
</feature>
<gene>
    <name evidence="8" type="ORF">TR116272</name>
</gene>
<evidence type="ECO:0000256" key="1">
    <source>
        <dbReference type="ARBA" id="ARBA00004496"/>
    </source>
</evidence>
<feature type="domain" description="MI" evidence="7">
    <location>
        <begin position="401"/>
        <end position="524"/>
    </location>
</feature>
<dbReference type="InterPro" id="IPR003891">
    <property type="entry name" value="Initiation_fac_eIF4g_MI"/>
</dbReference>
<feature type="region of interest" description="Disordered" evidence="6">
    <location>
        <begin position="1"/>
        <end position="30"/>
    </location>
</feature>
<feature type="compositionally biased region" description="Basic and acidic residues" evidence="6">
    <location>
        <begin position="1"/>
        <end position="11"/>
    </location>
</feature>
<dbReference type="AlphaFoldDB" id="A0A0V0J319"/>
<sequence length="547" mass="60344">MSEAEHRHTEVDDGCEGDASAEESAGEMTWPKPIFDAEATTMVVQKNPRLVKKKRMHYNSFSHAGVNGLTLATEDSAATSVVQRLQNRSRVPYSKNSRKSRNGFRPEAKKHSDKDVWIRVSDELDELELDHGDPDYDSDDNVPVTIDHINAVLNDEDFEEFFSSLVHEYYDHCKAEEVIDALKEINLSPLQRRRLPFMAINLALQHKMSHCELTSELLSEMCGKVISMSAMQQGFHLLLDDLADIVLDVPKAPEYVGRFIARGVADDILPPKFVQQYKELHAALLPLSGSLGEKPVAGGTPPSSSIPPVPIALRRDSGGSAAFSANTHSSSGVSSAGGSVTTTTGTTAIGTDIGTVPSGDAPVNYAMQAILKAESLLTLSHAYSRLDIIWGIPPSERVTTLLMKQISSLLEEYLCTNNLEDATNALQELDAPHYHHELVYQAILLVLERSGDQVSESILRLLDHLCHSVVITLDQLLTGVKRIYVELPEIQRQLPVSYVLLERFIHSAVEVGFLPKKLANEMPTKARKRFVSEGDGIRKAPPVGRLF</sequence>
<protein>
    <recommendedName>
        <fullName evidence="7">MI domain-containing protein</fullName>
    </recommendedName>
</protein>
<name>A0A0V0J319_SCHSO</name>
<evidence type="ECO:0000256" key="4">
    <source>
        <dbReference type="ARBA" id="ARBA00022737"/>
    </source>
</evidence>
<keyword evidence="3" id="KW-0963">Cytoplasm</keyword>
<evidence type="ECO:0000256" key="6">
    <source>
        <dbReference type="SAM" id="MobiDB-lite"/>
    </source>
</evidence>
<dbReference type="Gene3D" id="1.25.40.180">
    <property type="match status" value="2"/>
</dbReference>
<evidence type="ECO:0000256" key="2">
    <source>
        <dbReference type="ARBA" id="ARBA00005497"/>
    </source>
</evidence>
<dbReference type="PROSITE" id="PS51366">
    <property type="entry name" value="MI"/>
    <property type="match status" value="2"/>
</dbReference>
<dbReference type="GO" id="GO:0005829">
    <property type="term" value="C:cytosol"/>
    <property type="evidence" value="ECO:0007669"/>
    <property type="project" value="TreeGrafter"/>
</dbReference>